<name>A0ACB8YAG0_ARCLA</name>
<dbReference type="EMBL" id="CM042059">
    <property type="protein sequence ID" value="KAI3681846.1"/>
    <property type="molecule type" value="Genomic_DNA"/>
</dbReference>
<organism evidence="1 2">
    <name type="scientific">Arctium lappa</name>
    <name type="common">Greater burdock</name>
    <name type="synonym">Lappa major</name>
    <dbReference type="NCBI Taxonomy" id="4217"/>
    <lineage>
        <taxon>Eukaryota</taxon>
        <taxon>Viridiplantae</taxon>
        <taxon>Streptophyta</taxon>
        <taxon>Embryophyta</taxon>
        <taxon>Tracheophyta</taxon>
        <taxon>Spermatophyta</taxon>
        <taxon>Magnoliopsida</taxon>
        <taxon>eudicotyledons</taxon>
        <taxon>Gunneridae</taxon>
        <taxon>Pentapetalae</taxon>
        <taxon>asterids</taxon>
        <taxon>campanulids</taxon>
        <taxon>Asterales</taxon>
        <taxon>Asteraceae</taxon>
        <taxon>Carduoideae</taxon>
        <taxon>Cardueae</taxon>
        <taxon>Arctiinae</taxon>
        <taxon>Arctium</taxon>
    </lineage>
</organism>
<keyword evidence="2" id="KW-1185">Reference proteome</keyword>
<proteinExistence type="predicted"/>
<evidence type="ECO:0000313" key="2">
    <source>
        <dbReference type="Proteomes" id="UP001055879"/>
    </source>
</evidence>
<gene>
    <name evidence="1" type="ORF">L6452_36651</name>
</gene>
<accession>A0ACB8YAG0</accession>
<reference evidence="1 2" key="2">
    <citation type="journal article" date="2022" name="Mol. Ecol. Resour.">
        <title>The genomes of chicory, endive, great burdock and yacon provide insights into Asteraceae paleo-polyploidization history and plant inulin production.</title>
        <authorList>
            <person name="Fan W."/>
            <person name="Wang S."/>
            <person name="Wang H."/>
            <person name="Wang A."/>
            <person name="Jiang F."/>
            <person name="Liu H."/>
            <person name="Zhao H."/>
            <person name="Xu D."/>
            <person name="Zhang Y."/>
        </authorList>
    </citation>
    <scope>NUCLEOTIDE SEQUENCE [LARGE SCALE GENOMIC DNA]</scope>
    <source>
        <strain evidence="2">cv. Niubang</strain>
    </source>
</reference>
<comment type="caution">
    <text evidence="1">The sequence shown here is derived from an EMBL/GenBank/DDBJ whole genome shotgun (WGS) entry which is preliminary data.</text>
</comment>
<evidence type="ECO:0000313" key="1">
    <source>
        <dbReference type="EMBL" id="KAI3681846.1"/>
    </source>
</evidence>
<protein>
    <submittedName>
        <fullName evidence="1">Uncharacterized protein</fullName>
    </submittedName>
</protein>
<reference evidence="2" key="1">
    <citation type="journal article" date="2022" name="Mol. Ecol. Resour.">
        <title>The genomes of chicory, endive, great burdock and yacon provide insights into Asteraceae palaeo-polyploidization history and plant inulin production.</title>
        <authorList>
            <person name="Fan W."/>
            <person name="Wang S."/>
            <person name="Wang H."/>
            <person name="Wang A."/>
            <person name="Jiang F."/>
            <person name="Liu H."/>
            <person name="Zhao H."/>
            <person name="Xu D."/>
            <person name="Zhang Y."/>
        </authorList>
    </citation>
    <scope>NUCLEOTIDE SEQUENCE [LARGE SCALE GENOMIC DNA]</scope>
    <source>
        <strain evidence="2">cv. Niubang</strain>
    </source>
</reference>
<sequence length="85" mass="9856">MTLHVRLSSWRMKLLPNIKSSFIQELCIIWSTTQSSNVFEKFVSPFTRERLLCFSSLGLFSLLFVLFTSLRIQLLGICNINCSYS</sequence>
<dbReference type="Proteomes" id="UP001055879">
    <property type="component" value="Linkage Group LG13"/>
</dbReference>